<feature type="transmembrane region" description="Helical" evidence="5">
    <location>
        <begin position="159"/>
        <end position="183"/>
    </location>
</feature>
<dbReference type="EMBL" id="AUZY01012095">
    <property type="protein sequence ID" value="EQD31522.1"/>
    <property type="molecule type" value="Genomic_DNA"/>
</dbReference>
<protein>
    <submittedName>
        <fullName evidence="7">ABC-2 type transporter</fullName>
    </submittedName>
</protein>
<comment type="caution">
    <text evidence="7">The sequence shown here is derived from an EMBL/GenBank/DDBJ whole genome shotgun (WGS) entry which is preliminary data.</text>
</comment>
<keyword evidence="2 5" id="KW-0812">Transmembrane</keyword>
<comment type="subcellular location">
    <subcellularLocation>
        <location evidence="1">Membrane</location>
        <topology evidence="1">Multi-pass membrane protein</topology>
    </subcellularLocation>
</comment>
<dbReference type="InterPro" id="IPR051328">
    <property type="entry name" value="T7SS_ABC-Transporter"/>
</dbReference>
<organism evidence="7">
    <name type="scientific">mine drainage metagenome</name>
    <dbReference type="NCBI Taxonomy" id="410659"/>
    <lineage>
        <taxon>unclassified sequences</taxon>
        <taxon>metagenomes</taxon>
        <taxon>ecological metagenomes</taxon>
    </lineage>
</organism>
<feature type="transmembrane region" description="Helical" evidence="5">
    <location>
        <begin position="21"/>
        <end position="47"/>
    </location>
</feature>
<evidence type="ECO:0000256" key="4">
    <source>
        <dbReference type="ARBA" id="ARBA00023136"/>
    </source>
</evidence>
<accession>T0YI47</accession>
<dbReference type="InterPro" id="IPR013525">
    <property type="entry name" value="ABC2_TM"/>
</dbReference>
<feature type="transmembrane region" description="Helical" evidence="5">
    <location>
        <begin position="67"/>
        <end position="93"/>
    </location>
</feature>
<dbReference type="GO" id="GO:0043190">
    <property type="term" value="C:ATP-binding cassette (ABC) transporter complex"/>
    <property type="evidence" value="ECO:0007669"/>
    <property type="project" value="InterPro"/>
</dbReference>
<dbReference type="PANTHER" id="PTHR43077:SF10">
    <property type="entry name" value="TRANSPORT PERMEASE PROTEIN"/>
    <property type="match status" value="1"/>
</dbReference>
<keyword evidence="4 5" id="KW-0472">Membrane</keyword>
<gene>
    <name evidence="7" type="ORF">B1B_18092</name>
</gene>
<dbReference type="PROSITE" id="PS51012">
    <property type="entry name" value="ABC_TM2"/>
    <property type="match status" value="1"/>
</dbReference>
<feature type="domain" description="ABC transmembrane type-2" evidence="6">
    <location>
        <begin position="21"/>
        <end position="273"/>
    </location>
</feature>
<dbReference type="GO" id="GO:0140359">
    <property type="term" value="F:ABC-type transporter activity"/>
    <property type="evidence" value="ECO:0007669"/>
    <property type="project" value="InterPro"/>
</dbReference>
<evidence type="ECO:0000256" key="1">
    <source>
        <dbReference type="ARBA" id="ARBA00004141"/>
    </source>
</evidence>
<feature type="transmembrane region" description="Helical" evidence="5">
    <location>
        <begin position="113"/>
        <end position="139"/>
    </location>
</feature>
<feature type="transmembrane region" description="Helical" evidence="5">
    <location>
        <begin position="248"/>
        <end position="271"/>
    </location>
</feature>
<evidence type="ECO:0000256" key="2">
    <source>
        <dbReference type="ARBA" id="ARBA00022692"/>
    </source>
</evidence>
<name>T0YI47_9ZZZZ</name>
<evidence type="ECO:0000256" key="3">
    <source>
        <dbReference type="ARBA" id="ARBA00022989"/>
    </source>
</evidence>
<dbReference type="InterPro" id="IPR047817">
    <property type="entry name" value="ABC2_TM_bact-type"/>
</dbReference>
<dbReference type="AlphaFoldDB" id="T0YI47"/>
<proteinExistence type="predicted"/>
<sequence length="277" mass="29998">MLVELFALLKREYLRWVRAPMWIVAGLMTPILYLLLFGQAFNLGALVGSSPQGEAALRAALWGAPDYFSYFAVGMVGLVAVTSALFAGTGVIFDKQLGIMQRTIATPVRRSTIFSSILLFRGFLVVLPIFIVLGLALAFAHVPGLVGMTVTQNVGALGVGAVILAVFILAIAFTSLFLAFGFLFSRVESYFGVVNLLNLPLLFTSNALYPVGTEPGWLQNITAYNPISLAVDVMRETFFGSSYYPHPVYVYLLGLLAWAVGLVALALFLAARALRTK</sequence>
<feature type="transmembrane region" description="Helical" evidence="5">
    <location>
        <begin position="190"/>
        <end position="209"/>
    </location>
</feature>
<evidence type="ECO:0000256" key="5">
    <source>
        <dbReference type="SAM" id="Phobius"/>
    </source>
</evidence>
<dbReference type="PIRSF" id="PIRSF006648">
    <property type="entry name" value="DrrB"/>
    <property type="match status" value="1"/>
</dbReference>
<dbReference type="PANTHER" id="PTHR43077">
    <property type="entry name" value="TRANSPORT PERMEASE YVFS-RELATED"/>
    <property type="match status" value="1"/>
</dbReference>
<dbReference type="InterPro" id="IPR000412">
    <property type="entry name" value="ABC_2_transport"/>
</dbReference>
<evidence type="ECO:0000313" key="7">
    <source>
        <dbReference type="EMBL" id="EQD31522.1"/>
    </source>
</evidence>
<evidence type="ECO:0000259" key="6">
    <source>
        <dbReference type="PROSITE" id="PS51012"/>
    </source>
</evidence>
<dbReference type="Pfam" id="PF01061">
    <property type="entry name" value="ABC2_membrane"/>
    <property type="match status" value="1"/>
</dbReference>
<reference evidence="7" key="1">
    <citation type="submission" date="2013-08" db="EMBL/GenBank/DDBJ databases">
        <authorList>
            <person name="Mendez C."/>
            <person name="Richter M."/>
            <person name="Ferrer M."/>
            <person name="Sanchez J."/>
        </authorList>
    </citation>
    <scope>NUCLEOTIDE SEQUENCE</scope>
</reference>
<keyword evidence="3 5" id="KW-1133">Transmembrane helix</keyword>
<reference evidence="7" key="2">
    <citation type="journal article" date="2014" name="ISME J.">
        <title>Microbial stratification in low pH oxic and suboxic macroscopic growths along an acid mine drainage.</title>
        <authorList>
            <person name="Mendez-Garcia C."/>
            <person name="Mesa V."/>
            <person name="Sprenger R.R."/>
            <person name="Richter M."/>
            <person name="Diez M.S."/>
            <person name="Solano J."/>
            <person name="Bargiela R."/>
            <person name="Golyshina O.V."/>
            <person name="Manteca A."/>
            <person name="Ramos J.L."/>
            <person name="Gallego J.R."/>
            <person name="Llorente I."/>
            <person name="Martins Dos Santos V.A."/>
            <person name="Jensen O.N."/>
            <person name="Pelaez A.I."/>
            <person name="Sanchez J."/>
            <person name="Ferrer M."/>
        </authorList>
    </citation>
    <scope>NUCLEOTIDE SEQUENCE</scope>
</reference>